<dbReference type="InterPro" id="IPR014710">
    <property type="entry name" value="RmlC-like_jellyroll"/>
</dbReference>
<comment type="caution">
    <text evidence="2">The sequence shown here is derived from an EMBL/GenBank/DDBJ whole genome shotgun (WGS) entry which is preliminary data.</text>
</comment>
<dbReference type="EMBL" id="JAOSLC020000003">
    <property type="protein sequence ID" value="MDD7914873.1"/>
    <property type="molecule type" value="Genomic_DNA"/>
</dbReference>
<dbReference type="InterPro" id="IPR000595">
    <property type="entry name" value="cNMP-bd_dom"/>
</dbReference>
<proteinExistence type="predicted"/>
<organism evidence="2 3">
    <name type="scientific">Polaribacter ponticola</name>
    <dbReference type="NCBI Taxonomy" id="2978475"/>
    <lineage>
        <taxon>Bacteria</taxon>
        <taxon>Pseudomonadati</taxon>
        <taxon>Bacteroidota</taxon>
        <taxon>Flavobacteriia</taxon>
        <taxon>Flavobacteriales</taxon>
        <taxon>Flavobacteriaceae</taxon>
    </lineage>
</organism>
<evidence type="ECO:0000313" key="2">
    <source>
        <dbReference type="EMBL" id="MDD7914873.1"/>
    </source>
</evidence>
<dbReference type="PROSITE" id="PS50042">
    <property type="entry name" value="CNMP_BINDING_3"/>
    <property type="match status" value="1"/>
</dbReference>
<reference evidence="2" key="1">
    <citation type="submission" date="2023-02" db="EMBL/GenBank/DDBJ databases">
        <title>Polaribacter ponticola sp. nov., isolated from seawater.</title>
        <authorList>
            <person name="Baek J.H."/>
            <person name="Kim J.M."/>
            <person name="Choi D.G."/>
            <person name="Jeon C.O."/>
        </authorList>
    </citation>
    <scope>NUCLEOTIDE SEQUENCE</scope>
    <source>
        <strain evidence="2">MSW5</strain>
    </source>
</reference>
<dbReference type="Proteomes" id="UP001151478">
    <property type="component" value="Unassembled WGS sequence"/>
</dbReference>
<dbReference type="SUPFAM" id="SSF51206">
    <property type="entry name" value="cAMP-binding domain-like"/>
    <property type="match status" value="1"/>
</dbReference>
<evidence type="ECO:0000259" key="1">
    <source>
        <dbReference type="PROSITE" id="PS50042"/>
    </source>
</evidence>
<dbReference type="InterPro" id="IPR018490">
    <property type="entry name" value="cNMP-bd_dom_sf"/>
</dbReference>
<name>A0ABT5S9V1_9FLAO</name>
<feature type="domain" description="Cyclic nucleotide-binding" evidence="1">
    <location>
        <begin position="44"/>
        <end position="140"/>
    </location>
</feature>
<accession>A0ABT5S9V1</accession>
<gene>
    <name evidence="2" type="ORF">N5A56_010795</name>
</gene>
<dbReference type="CDD" id="cd00038">
    <property type="entry name" value="CAP_ED"/>
    <property type="match status" value="1"/>
</dbReference>
<sequence>MDYLTKEKYISQLKLKFENYSQISANSWALLESIITFKEINKEEILLRNGQIAKNIYFVCKGALRAYITDYDGNIYNKNIFLENNFAGSTVSYLLNTPSNFTLEALENTILISIEYKKYRYFIENNIDLKNFYIAYLENNWVIEKEQREVSIVMENATKRYLELLSKHPKIDKRIQQLHLASHLGITPTQLSRIRKELKNKS</sequence>
<dbReference type="Gene3D" id="2.60.120.10">
    <property type="entry name" value="Jelly Rolls"/>
    <property type="match status" value="1"/>
</dbReference>
<protein>
    <submittedName>
        <fullName evidence="2">Crp/Fnr family transcriptional regulator</fullName>
    </submittedName>
</protein>
<evidence type="ECO:0000313" key="3">
    <source>
        <dbReference type="Proteomes" id="UP001151478"/>
    </source>
</evidence>
<keyword evidence="3" id="KW-1185">Reference proteome</keyword>
<dbReference type="RefSeq" id="WP_265725465.1">
    <property type="nucleotide sequence ID" value="NZ_JAOSLC020000003.1"/>
</dbReference>
<dbReference type="Pfam" id="PF00027">
    <property type="entry name" value="cNMP_binding"/>
    <property type="match status" value="1"/>
</dbReference>